<reference evidence="1" key="1">
    <citation type="submission" date="2022-07" db="EMBL/GenBank/DDBJ databases">
        <title>Phylogenomic reconstructions and comparative analyses of Kickxellomycotina fungi.</title>
        <authorList>
            <person name="Reynolds N.K."/>
            <person name="Stajich J.E."/>
            <person name="Barry K."/>
            <person name="Grigoriev I.V."/>
            <person name="Crous P."/>
            <person name="Smith M.E."/>
        </authorList>
    </citation>
    <scope>NUCLEOTIDE SEQUENCE</scope>
    <source>
        <strain evidence="1">Benny 63K</strain>
    </source>
</reference>
<comment type="caution">
    <text evidence="1">The sequence shown here is derived from an EMBL/GenBank/DDBJ whole genome shotgun (WGS) entry which is preliminary data.</text>
</comment>
<organism evidence="1 2">
    <name type="scientific">Kickxella alabastrina</name>
    <dbReference type="NCBI Taxonomy" id="61397"/>
    <lineage>
        <taxon>Eukaryota</taxon>
        <taxon>Fungi</taxon>
        <taxon>Fungi incertae sedis</taxon>
        <taxon>Zoopagomycota</taxon>
        <taxon>Kickxellomycotina</taxon>
        <taxon>Kickxellomycetes</taxon>
        <taxon>Kickxellales</taxon>
        <taxon>Kickxellaceae</taxon>
        <taxon>Kickxella</taxon>
    </lineage>
</organism>
<evidence type="ECO:0000313" key="2">
    <source>
        <dbReference type="Proteomes" id="UP001150581"/>
    </source>
</evidence>
<keyword evidence="1" id="KW-0808">Transferase</keyword>
<gene>
    <name evidence="1" type="primary">FMN1_1</name>
    <name evidence="1" type="ORF">LPJ66_007780</name>
</gene>
<dbReference type="EC" id="2.7.1.26" evidence="1"/>
<keyword evidence="2" id="KW-1185">Reference proteome</keyword>
<protein>
    <submittedName>
        <fullName evidence="1">Riboflavin kinase</fullName>
        <ecNumber evidence="1">2.7.1.26</ecNumber>
    </submittedName>
</protein>
<dbReference type="Proteomes" id="UP001150581">
    <property type="component" value="Unassembled WGS sequence"/>
</dbReference>
<name>A0ACC1I8J5_9FUNG</name>
<evidence type="ECO:0000313" key="1">
    <source>
        <dbReference type="EMBL" id="KAJ1889904.1"/>
    </source>
</evidence>
<proteinExistence type="predicted"/>
<sequence>MDSPPPPSSNARPLILGPPSPAAPYPIFVHGQVTKGFGRGGKQLGIPTANLPESAVSQALSHIPIGVYFGWAQVLAGDHCVRPMVMSLGWNPYFKNEKRSGEVHIIHEFTDDFYGAEIRVAILGFVRAERDYESLELLVEDIRVDIEAAKVSLRREPYWRIKDDQFFISSCEKKTENRKPKTEI</sequence>
<keyword evidence="1" id="KW-0418">Kinase</keyword>
<dbReference type="EMBL" id="JANBPG010001450">
    <property type="protein sequence ID" value="KAJ1889904.1"/>
    <property type="molecule type" value="Genomic_DNA"/>
</dbReference>
<accession>A0ACC1I8J5</accession>